<sequence length="29" mass="2999">MSHSTESGGASHGSVKTYMTGFILSVILT</sequence>
<feature type="non-terminal residue" evidence="1">
    <location>
        <position position="29"/>
    </location>
</feature>
<dbReference type="AlphaFoldDB" id="A0A4Z0MWX3"/>
<keyword evidence="2" id="KW-1185">Reference proteome</keyword>
<proteinExistence type="predicted"/>
<organism evidence="1 2">
    <name type="scientific">Salmonella enterica subsp. enterica serovar Poona</name>
    <dbReference type="NCBI Taxonomy" id="436295"/>
    <lineage>
        <taxon>Bacteria</taxon>
        <taxon>Pseudomonadati</taxon>
        <taxon>Pseudomonadota</taxon>
        <taxon>Gammaproteobacteria</taxon>
        <taxon>Enterobacterales</taxon>
        <taxon>Enterobacteriaceae</taxon>
        <taxon>Salmonella</taxon>
    </lineage>
</organism>
<gene>
    <name evidence="1" type="ORF">C9F07_13205</name>
</gene>
<name>A0A4Z0MWX3_SALET</name>
<dbReference type="EMBL" id="PYKI01001396">
    <property type="protein sequence ID" value="TGD84048.1"/>
    <property type="molecule type" value="Genomic_DNA"/>
</dbReference>
<evidence type="ECO:0000313" key="2">
    <source>
        <dbReference type="Proteomes" id="UP000298196"/>
    </source>
</evidence>
<protein>
    <submittedName>
        <fullName evidence="1">Cytochrome o ubiquinol oxidase subunit IV</fullName>
    </submittedName>
</protein>
<evidence type="ECO:0000313" key="1">
    <source>
        <dbReference type="EMBL" id="TGD84048.1"/>
    </source>
</evidence>
<dbReference type="Proteomes" id="UP000298196">
    <property type="component" value="Unassembled WGS sequence"/>
</dbReference>
<accession>A0A4Z0MWX3</accession>
<comment type="caution">
    <text evidence="1">The sequence shown here is derived from an EMBL/GenBank/DDBJ whole genome shotgun (WGS) entry which is preliminary data.</text>
</comment>
<reference evidence="1 2" key="1">
    <citation type="submission" date="2018-03" db="EMBL/GenBank/DDBJ databases">
        <title>Non-Typhoidal Salmonella genome sequencing and assembly.</title>
        <authorList>
            <person name="Matchawe C."/>
        </authorList>
    </citation>
    <scope>NUCLEOTIDE SEQUENCE [LARGE SCALE GENOMIC DNA]</scope>
    <source>
        <strain evidence="1 2">22sa</strain>
    </source>
</reference>